<sequence>MSSPSFSDNEESNVTPSTASTSSTTSRKKRKANAKVVHSNKSHTSFFFSIDKDNAELAHCKIYMCNFAGSWQTPYPYTRKGSNTSNMIAHLRDKHNITKDNYTDHLDEHNEVYTIF</sequence>
<reference evidence="2" key="1">
    <citation type="submission" date="2021-06" db="EMBL/GenBank/DDBJ databases">
        <authorList>
            <person name="Kallberg Y."/>
            <person name="Tangrot J."/>
            <person name="Rosling A."/>
        </authorList>
    </citation>
    <scope>NUCLEOTIDE SEQUENCE</scope>
    <source>
        <strain evidence="2">FL966</strain>
    </source>
</reference>
<protein>
    <submittedName>
        <fullName evidence="2">15757_t:CDS:1</fullName>
    </submittedName>
</protein>
<dbReference type="Proteomes" id="UP000789759">
    <property type="component" value="Unassembled WGS sequence"/>
</dbReference>
<dbReference type="OrthoDB" id="2444321at2759"/>
<feature type="region of interest" description="Disordered" evidence="1">
    <location>
        <begin position="1"/>
        <end position="37"/>
    </location>
</feature>
<dbReference type="EMBL" id="CAJVQA010006277">
    <property type="protein sequence ID" value="CAG8637674.1"/>
    <property type="molecule type" value="Genomic_DNA"/>
</dbReference>
<comment type="caution">
    <text evidence="2">The sequence shown here is derived from an EMBL/GenBank/DDBJ whole genome shotgun (WGS) entry which is preliminary data.</text>
</comment>
<feature type="compositionally biased region" description="Low complexity" evidence="1">
    <location>
        <begin position="15"/>
        <end position="25"/>
    </location>
</feature>
<proteinExistence type="predicted"/>
<dbReference type="AlphaFoldDB" id="A0A9N9DJK4"/>
<evidence type="ECO:0000313" key="3">
    <source>
        <dbReference type="Proteomes" id="UP000789759"/>
    </source>
</evidence>
<keyword evidence="3" id="KW-1185">Reference proteome</keyword>
<gene>
    <name evidence="2" type="ORF">CPELLU_LOCUS8701</name>
</gene>
<feature type="compositionally biased region" description="Basic residues" evidence="1">
    <location>
        <begin position="26"/>
        <end position="37"/>
    </location>
</feature>
<evidence type="ECO:0000313" key="2">
    <source>
        <dbReference type="EMBL" id="CAG8637674.1"/>
    </source>
</evidence>
<organism evidence="2 3">
    <name type="scientific">Cetraspora pellucida</name>
    <dbReference type="NCBI Taxonomy" id="1433469"/>
    <lineage>
        <taxon>Eukaryota</taxon>
        <taxon>Fungi</taxon>
        <taxon>Fungi incertae sedis</taxon>
        <taxon>Mucoromycota</taxon>
        <taxon>Glomeromycotina</taxon>
        <taxon>Glomeromycetes</taxon>
        <taxon>Diversisporales</taxon>
        <taxon>Gigasporaceae</taxon>
        <taxon>Cetraspora</taxon>
    </lineage>
</organism>
<name>A0A9N9DJK4_9GLOM</name>
<accession>A0A9N9DJK4</accession>
<evidence type="ECO:0000256" key="1">
    <source>
        <dbReference type="SAM" id="MobiDB-lite"/>
    </source>
</evidence>